<accession>A0A840UH13</accession>
<comment type="caution">
    <text evidence="1">The sequence shown here is derived from an EMBL/GenBank/DDBJ whole genome shotgun (WGS) entry which is preliminary data.</text>
</comment>
<keyword evidence="2" id="KW-1185">Reference proteome</keyword>
<dbReference type="Proteomes" id="UP000559117">
    <property type="component" value="Unassembled WGS sequence"/>
</dbReference>
<gene>
    <name evidence="1" type="ORF">HNR32_001447</name>
</gene>
<evidence type="ECO:0000313" key="2">
    <source>
        <dbReference type="Proteomes" id="UP000559117"/>
    </source>
</evidence>
<organism evidence="1 2">
    <name type="scientific">Pectinatus brassicae</name>
    <dbReference type="NCBI Taxonomy" id="862415"/>
    <lineage>
        <taxon>Bacteria</taxon>
        <taxon>Bacillati</taxon>
        <taxon>Bacillota</taxon>
        <taxon>Negativicutes</taxon>
        <taxon>Selenomonadales</taxon>
        <taxon>Selenomonadaceae</taxon>
        <taxon>Pectinatus</taxon>
    </lineage>
</organism>
<dbReference type="AlphaFoldDB" id="A0A840UH13"/>
<protein>
    <submittedName>
        <fullName evidence="1">Uncharacterized protein</fullName>
    </submittedName>
</protein>
<evidence type="ECO:0000313" key="1">
    <source>
        <dbReference type="EMBL" id="MBB5336299.1"/>
    </source>
</evidence>
<dbReference type="EMBL" id="JACHFH010000015">
    <property type="protein sequence ID" value="MBB5336299.1"/>
    <property type="molecule type" value="Genomic_DNA"/>
</dbReference>
<name>A0A840UH13_9FIRM</name>
<dbReference type="RefSeq" id="WP_183861118.1">
    <property type="nucleotide sequence ID" value="NZ_JACHFH010000015.1"/>
</dbReference>
<proteinExistence type="predicted"/>
<reference evidence="1 2" key="1">
    <citation type="submission" date="2020-08" db="EMBL/GenBank/DDBJ databases">
        <title>Genomic Encyclopedia of Type Strains, Phase IV (KMG-IV): sequencing the most valuable type-strain genomes for metagenomic binning, comparative biology and taxonomic classification.</title>
        <authorList>
            <person name="Goeker M."/>
        </authorList>
    </citation>
    <scope>NUCLEOTIDE SEQUENCE [LARGE SCALE GENOMIC DNA]</scope>
    <source>
        <strain evidence="1 2">DSM 24661</strain>
    </source>
</reference>
<sequence>MTKEFEEAIANFNTWKIVEILEEKNVDIPENETVLLGGIHMARIYLATATDKQKEESKQWLVDHGCVSWISMEQ</sequence>